<reference evidence="1 2" key="1">
    <citation type="journal article" date="2012" name="J. Bacteriol.">
        <title>Whole-Genome Sequence of Nocardiopsis alba Strain ATCC BAA-2165, Associated with Honeybees.</title>
        <authorList>
            <person name="Qiao J."/>
            <person name="Chen L."/>
            <person name="Li Y."/>
            <person name="Wang J."/>
            <person name="Zhang W."/>
            <person name="Chen S."/>
        </authorList>
    </citation>
    <scope>NUCLEOTIDE SEQUENCE [LARGE SCALE GENOMIC DNA]</scope>
    <source>
        <strain evidence="2">ATCC BAA-2165 / BE74</strain>
    </source>
</reference>
<evidence type="ECO:0000313" key="1">
    <source>
        <dbReference type="EMBL" id="AFR08609.1"/>
    </source>
</evidence>
<organism evidence="1 2">
    <name type="scientific">Nocardiopsis alba (strain ATCC BAA-2165 / BE74)</name>
    <dbReference type="NCBI Taxonomy" id="1205910"/>
    <lineage>
        <taxon>Bacteria</taxon>
        <taxon>Bacillati</taxon>
        <taxon>Actinomycetota</taxon>
        <taxon>Actinomycetes</taxon>
        <taxon>Streptosporangiales</taxon>
        <taxon>Nocardiopsidaceae</taxon>
        <taxon>Nocardiopsis</taxon>
    </lineage>
</organism>
<sequence length="112" mass="11703">MLRGALRAVPLWSVGGRGTIAIGVPSGHVGASALWGLWGTVPLEGTFGRLGRVRPLLLTCGRRSGRNHFVWHAYLPRIRPVEPAFAGSASGARVSSGPFADAAAAVHLFPPV</sequence>
<dbReference type="KEGG" id="nal:B005_3749"/>
<gene>
    <name evidence="1" type="ordered locus">B005_3749</name>
</gene>
<name>J7LCT7_NOCAA</name>
<dbReference type="Proteomes" id="UP000003779">
    <property type="component" value="Chromosome"/>
</dbReference>
<dbReference type="HOGENOM" id="CLU_2143229_0_0_11"/>
<accession>J7LCT7</accession>
<evidence type="ECO:0000313" key="2">
    <source>
        <dbReference type="Proteomes" id="UP000003779"/>
    </source>
</evidence>
<dbReference type="EMBL" id="CP003788">
    <property type="protein sequence ID" value="AFR08609.1"/>
    <property type="molecule type" value="Genomic_DNA"/>
</dbReference>
<proteinExistence type="predicted"/>
<reference evidence="2" key="2">
    <citation type="submission" date="2012-08" db="EMBL/GenBank/DDBJ databases">
        <title>Whole-genome sequence of Nocardiopsis alba strain ATCC BAA-2165 associated with honeybees.</title>
        <authorList>
            <person name="Qiao J."/>
            <person name="Chen L."/>
            <person name="Li Y."/>
            <person name="Wang J."/>
            <person name="Zhang W."/>
            <person name="Chen S."/>
        </authorList>
    </citation>
    <scope>NUCLEOTIDE SEQUENCE [LARGE SCALE GENOMIC DNA]</scope>
    <source>
        <strain evidence="2">ATCC BAA-2165 / BE74</strain>
    </source>
</reference>
<protein>
    <submittedName>
        <fullName evidence="1">Uncharacterized protein</fullName>
    </submittedName>
</protein>
<dbReference type="AlphaFoldDB" id="J7LCT7"/>
<dbReference type="PATRIC" id="fig|1205910.3.peg.3546"/>